<keyword evidence="1" id="KW-0812">Transmembrane</keyword>
<dbReference type="AlphaFoldDB" id="A0A919AEB8"/>
<sequence>MDLTINLVLLLVVVVVLRLRGKSLRGLADERLTVLFLLVLAVLLAPTGLGREVLDTLGDLVSGVLDALTP</sequence>
<gene>
    <name evidence="2" type="ORF">GCM10018785_72850</name>
</gene>
<accession>A0A919AEB8</accession>
<evidence type="ECO:0000313" key="2">
    <source>
        <dbReference type="EMBL" id="GHE97970.1"/>
    </source>
</evidence>
<dbReference type="RefSeq" id="WP_229926186.1">
    <property type="nucleotide sequence ID" value="NZ_BNBT01000233.1"/>
</dbReference>
<evidence type="ECO:0000313" key="3">
    <source>
        <dbReference type="Proteomes" id="UP000608024"/>
    </source>
</evidence>
<organism evidence="2 3">
    <name type="scientific">Streptomyces longispororuber</name>
    <dbReference type="NCBI Taxonomy" id="68230"/>
    <lineage>
        <taxon>Bacteria</taxon>
        <taxon>Bacillati</taxon>
        <taxon>Actinomycetota</taxon>
        <taxon>Actinomycetes</taxon>
        <taxon>Kitasatosporales</taxon>
        <taxon>Streptomycetaceae</taxon>
        <taxon>Streptomyces</taxon>
    </lineage>
</organism>
<dbReference type="EMBL" id="BNBT01000233">
    <property type="protein sequence ID" value="GHE97970.1"/>
    <property type="molecule type" value="Genomic_DNA"/>
</dbReference>
<proteinExistence type="predicted"/>
<feature type="transmembrane region" description="Helical" evidence="1">
    <location>
        <begin position="31"/>
        <end position="49"/>
    </location>
</feature>
<evidence type="ECO:0000256" key="1">
    <source>
        <dbReference type="SAM" id="Phobius"/>
    </source>
</evidence>
<reference evidence="2" key="1">
    <citation type="journal article" date="2014" name="Int. J. Syst. Evol. Microbiol.">
        <title>Complete genome sequence of Corynebacterium casei LMG S-19264T (=DSM 44701T), isolated from a smear-ripened cheese.</title>
        <authorList>
            <consortium name="US DOE Joint Genome Institute (JGI-PGF)"/>
            <person name="Walter F."/>
            <person name="Albersmeier A."/>
            <person name="Kalinowski J."/>
            <person name="Ruckert C."/>
        </authorList>
    </citation>
    <scope>NUCLEOTIDE SEQUENCE</scope>
    <source>
        <strain evidence="2">JCM 4784</strain>
    </source>
</reference>
<name>A0A919AEB8_9ACTN</name>
<keyword evidence="3" id="KW-1185">Reference proteome</keyword>
<protein>
    <submittedName>
        <fullName evidence="2">Uncharacterized protein</fullName>
    </submittedName>
</protein>
<dbReference type="Proteomes" id="UP000608024">
    <property type="component" value="Unassembled WGS sequence"/>
</dbReference>
<reference evidence="2" key="2">
    <citation type="submission" date="2020-09" db="EMBL/GenBank/DDBJ databases">
        <authorList>
            <person name="Sun Q."/>
            <person name="Ohkuma M."/>
        </authorList>
    </citation>
    <scope>NUCLEOTIDE SEQUENCE</scope>
    <source>
        <strain evidence="2">JCM 4784</strain>
    </source>
</reference>
<keyword evidence="1" id="KW-1133">Transmembrane helix</keyword>
<keyword evidence="1" id="KW-0472">Membrane</keyword>
<comment type="caution">
    <text evidence="2">The sequence shown here is derived from an EMBL/GenBank/DDBJ whole genome shotgun (WGS) entry which is preliminary data.</text>
</comment>